<dbReference type="GO" id="GO:0015144">
    <property type="term" value="F:carbohydrate transmembrane transporter activity"/>
    <property type="evidence" value="ECO:0007669"/>
    <property type="project" value="InterPro"/>
</dbReference>
<proteinExistence type="inferred from homology"/>
<accession>B1ZTK6</accession>
<dbReference type="PANTHER" id="PTHR16119">
    <property type="entry name" value="TRANSMEMBRANE PROTEIN 144"/>
    <property type="match status" value="1"/>
</dbReference>
<dbReference type="EMBL" id="CP001032">
    <property type="protein sequence ID" value="ACB73951.1"/>
    <property type="molecule type" value="Genomic_DNA"/>
</dbReference>
<keyword evidence="8" id="KW-1185">Reference proteome</keyword>
<protein>
    <submittedName>
        <fullName evidence="7">Sugar transport family protein</fullName>
    </submittedName>
</protein>
<gene>
    <name evidence="7" type="ordered locus">Oter_0662</name>
</gene>
<evidence type="ECO:0000313" key="7">
    <source>
        <dbReference type="EMBL" id="ACB73951.1"/>
    </source>
</evidence>
<feature type="transmembrane region" description="Helical" evidence="6">
    <location>
        <begin position="153"/>
        <end position="171"/>
    </location>
</feature>
<sequence>MMGILAALVTVLAWGTWLAPSQNVPLRRQEIRTFYVATANLIVALAVALWRGSWELDAGAFWWPFAGGLVWAVSGLCAFTATANLGIAKAFGIWAPLNIVVSLVAGRVIFGEFAHPSRTQLTVLVLAVLLIVAGVVLIVAAKPGAEQQSGTRSVPRGLLGALGAGVLWGLYFVPVELAGVSPWAGALPLAIGIFAGSTVLLLLTRHGPRLAAAQDYLRVTGTGVLWSVGNFGMLMLVDAWGAGRGYTVSQLSLVVNALVGIYWLKEPAPRTRGALLTLGGCALATIGGVVIGALKS</sequence>
<feature type="transmembrane region" description="Helical" evidence="6">
    <location>
        <begin position="60"/>
        <end position="79"/>
    </location>
</feature>
<keyword evidence="4 6" id="KW-1133">Transmembrane helix</keyword>
<feature type="transmembrane region" description="Helical" evidence="6">
    <location>
        <begin position="243"/>
        <end position="263"/>
    </location>
</feature>
<comment type="similarity">
    <text evidence="2">Belongs to the GRP transporter (TC 2.A.7.5) family.</text>
</comment>
<keyword evidence="3 6" id="KW-0812">Transmembrane</keyword>
<dbReference type="OrthoDB" id="1550720at2"/>
<evidence type="ECO:0000256" key="3">
    <source>
        <dbReference type="ARBA" id="ARBA00022692"/>
    </source>
</evidence>
<dbReference type="PANTHER" id="PTHR16119:SF17">
    <property type="entry name" value="TRANSMEMBRANE PROTEIN 144"/>
    <property type="match status" value="1"/>
</dbReference>
<dbReference type="HOGENOM" id="CLU_939545_0_0_0"/>
<dbReference type="AlphaFoldDB" id="B1ZTK6"/>
<name>B1ZTK6_OPITP</name>
<evidence type="ECO:0000256" key="1">
    <source>
        <dbReference type="ARBA" id="ARBA00004141"/>
    </source>
</evidence>
<evidence type="ECO:0000256" key="6">
    <source>
        <dbReference type="SAM" id="Phobius"/>
    </source>
</evidence>
<evidence type="ECO:0000256" key="5">
    <source>
        <dbReference type="ARBA" id="ARBA00023136"/>
    </source>
</evidence>
<reference evidence="7 8" key="1">
    <citation type="journal article" date="2011" name="J. Bacteriol.">
        <title>Genome sequence of the verrucomicrobium Opitutus terrae PB90-1, an abundant inhabitant of rice paddy soil ecosystems.</title>
        <authorList>
            <person name="van Passel M.W."/>
            <person name="Kant R."/>
            <person name="Palva A."/>
            <person name="Copeland A."/>
            <person name="Lucas S."/>
            <person name="Lapidus A."/>
            <person name="Glavina del Rio T."/>
            <person name="Pitluck S."/>
            <person name="Goltsman E."/>
            <person name="Clum A."/>
            <person name="Sun H."/>
            <person name="Schmutz J."/>
            <person name="Larimer F.W."/>
            <person name="Land M.L."/>
            <person name="Hauser L."/>
            <person name="Kyrpides N."/>
            <person name="Mikhailova N."/>
            <person name="Richardson P.P."/>
            <person name="Janssen P.H."/>
            <person name="de Vos W.M."/>
            <person name="Smidt H."/>
        </authorList>
    </citation>
    <scope>NUCLEOTIDE SEQUENCE [LARGE SCALE GENOMIC DNA]</scope>
    <source>
        <strain evidence="8">DSM 11246 / JCM 15787 / PB90-1</strain>
    </source>
</reference>
<dbReference type="KEGG" id="ote:Oter_0662"/>
<dbReference type="RefSeq" id="WP_012373489.1">
    <property type="nucleotide sequence ID" value="NC_010571.1"/>
</dbReference>
<dbReference type="Proteomes" id="UP000007013">
    <property type="component" value="Chromosome"/>
</dbReference>
<keyword evidence="7" id="KW-0762">Sugar transport</keyword>
<evidence type="ECO:0000313" key="8">
    <source>
        <dbReference type="Proteomes" id="UP000007013"/>
    </source>
</evidence>
<evidence type="ECO:0000256" key="2">
    <source>
        <dbReference type="ARBA" id="ARBA00006117"/>
    </source>
</evidence>
<dbReference type="eggNOG" id="COG4975">
    <property type="taxonomic scope" value="Bacteria"/>
</dbReference>
<organism evidence="7 8">
    <name type="scientific">Opitutus terrae (strain DSM 11246 / JCM 15787 / PB90-1)</name>
    <dbReference type="NCBI Taxonomy" id="452637"/>
    <lineage>
        <taxon>Bacteria</taxon>
        <taxon>Pseudomonadati</taxon>
        <taxon>Verrucomicrobiota</taxon>
        <taxon>Opitutia</taxon>
        <taxon>Opitutales</taxon>
        <taxon>Opitutaceae</taxon>
        <taxon>Opitutus</taxon>
    </lineage>
</organism>
<keyword evidence="5 6" id="KW-0472">Membrane</keyword>
<feature type="transmembrane region" description="Helical" evidence="6">
    <location>
        <begin position="91"/>
        <end position="110"/>
    </location>
</feature>
<dbReference type="CDD" id="cd23110">
    <property type="entry name" value="GRP"/>
    <property type="match status" value="1"/>
</dbReference>
<dbReference type="GO" id="GO:0016020">
    <property type="term" value="C:membrane"/>
    <property type="evidence" value="ECO:0007669"/>
    <property type="project" value="UniProtKB-SubCell"/>
</dbReference>
<comment type="subcellular location">
    <subcellularLocation>
        <location evidence="1">Membrane</location>
        <topology evidence="1">Multi-pass membrane protein</topology>
    </subcellularLocation>
</comment>
<evidence type="ECO:0000256" key="4">
    <source>
        <dbReference type="ARBA" id="ARBA00022989"/>
    </source>
</evidence>
<feature type="transmembrane region" description="Helical" evidence="6">
    <location>
        <begin position="216"/>
        <end position="237"/>
    </location>
</feature>
<dbReference type="InterPro" id="IPR010651">
    <property type="entry name" value="Sugar_transport"/>
</dbReference>
<feature type="transmembrane region" description="Helical" evidence="6">
    <location>
        <begin position="122"/>
        <end position="141"/>
    </location>
</feature>
<dbReference type="Pfam" id="PF06800">
    <property type="entry name" value="Sugar_transport"/>
    <property type="match status" value="1"/>
</dbReference>
<feature type="transmembrane region" description="Helical" evidence="6">
    <location>
        <begin position="275"/>
        <end position="294"/>
    </location>
</feature>
<feature type="transmembrane region" description="Helical" evidence="6">
    <location>
        <begin position="183"/>
        <end position="204"/>
    </location>
</feature>
<keyword evidence="7" id="KW-0813">Transport</keyword>